<proteinExistence type="predicted"/>
<comment type="caution">
    <text evidence="1">The sequence shown here is derived from an EMBL/GenBank/DDBJ whole genome shotgun (WGS) entry which is preliminary data.</text>
</comment>
<name>A0ACB6SIU5_9PLEO</name>
<keyword evidence="2" id="KW-1185">Reference proteome</keyword>
<evidence type="ECO:0000313" key="2">
    <source>
        <dbReference type="Proteomes" id="UP000799754"/>
    </source>
</evidence>
<protein>
    <submittedName>
        <fullName evidence="1">Uncharacterized protein</fullName>
    </submittedName>
</protein>
<gene>
    <name evidence="1" type="ORF">BU25DRAFT_416572</name>
</gene>
<dbReference type="Proteomes" id="UP000799754">
    <property type="component" value="Unassembled WGS sequence"/>
</dbReference>
<reference evidence="1" key="1">
    <citation type="journal article" date="2020" name="Stud. Mycol.">
        <title>101 Dothideomycetes genomes: a test case for predicting lifestyles and emergence of pathogens.</title>
        <authorList>
            <person name="Haridas S."/>
            <person name="Albert R."/>
            <person name="Binder M."/>
            <person name="Bloem J."/>
            <person name="Labutti K."/>
            <person name="Salamov A."/>
            <person name="Andreopoulos B."/>
            <person name="Baker S."/>
            <person name="Barry K."/>
            <person name="Bills G."/>
            <person name="Bluhm B."/>
            <person name="Cannon C."/>
            <person name="Castanera R."/>
            <person name="Culley D."/>
            <person name="Daum C."/>
            <person name="Ezra D."/>
            <person name="Gonzalez J."/>
            <person name="Henrissat B."/>
            <person name="Kuo A."/>
            <person name="Liang C."/>
            <person name="Lipzen A."/>
            <person name="Lutzoni F."/>
            <person name="Magnuson J."/>
            <person name="Mondo S."/>
            <person name="Nolan M."/>
            <person name="Ohm R."/>
            <person name="Pangilinan J."/>
            <person name="Park H.-J."/>
            <person name="Ramirez L."/>
            <person name="Alfaro M."/>
            <person name="Sun H."/>
            <person name="Tritt A."/>
            <person name="Yoshinaga Y."/>
            <person name="Zwiers L.-H."/>
            <person name="Turgeon B."/>
            <person name="Goodwin S."/>
            <person name="Spatafora J."/>
            <person name="Crous P."/>
            <person name="Grigoriev I."/>
        </authorList>
    </citation>
    <scope>NUCLEOTIDE SEQUENCE</scope>
    <source>
        <strain evidence="1">CBS 525.71</strain>
    </source>
</reference>
<dbReference type="EMBL" id="MU006701">
    <property type="protein sequence ID" value="KAF2633338.1"/>
    <property type="molecule type" value="Genomic_DNA"/>
</dbReference>
<sequence>MCAETHHQSLTLAAQVAVVAYAMLLEPFVSGCPGSDVARAVRRGWRAIGSETGHAHRCPLNAGERTLGALPCAVFPQTQNMCSSSQRQPVKDPIVRPAITEHRMPSTGITVPSTRIPKQRFLDSGSRLLFVNQRRSQRRIAAPPGVEGRNTHTRIETCVADLKRTSCWREAPITSCTSCLVSIPTAVPPATSHPSTFVFPNQHNRAQGPSAPIISRMGHVPSQSVAEHTSHFSLHQRRSAAACNAPTNDE</sequence>
<accession>A0ACB6SIU5</accession>
<organism evidence="1 2">
    <name type="scientific">Macroventuria anomochaeta</name>
    <dbReference type="NCBI Taxonomy" id="301207"/>
    <lineage>
        <taxon>Eukaryota</taxon>
        <taxon>Fungi</taxon>
        <taxon>Dikarya</taxon>
        <taxon>Ascomycota</taxon>
        <taxon>Pezizomycotina</taxon>
        <taxon>Dothideomycetes</taxon>
        <taxon>Pleosporomycetidae</taxon>
        <taxon>Pleosporales</taxon>
        <taxon>Pleosporineae</taxon>
        <taxon>Didymellaceae</taxon>
        <taxon>Macroventuria</taxon>
    </lineage>
</organism>
<evidence type="ECO:0000313" key="1">
    <source>
        <dbReference type="EMBL" id="KAF2633338.1"/>
    </source>
</evidence>